<dbReference type="Pfam" id="PF12680">
    <property type="entry name" value="SnoaL_2"/>
    <property type="match status" value="1"/>
</dbReference>
<dbReference type="Proteomes" id="UP000435648">
    <property type="component" value="Chromosome"/>
</dbReference>
<dbReference type="RefSeq" id="WP_158194731.1">
    <property type="nucleotide sequence ID" value="NZ_CP046908.1"/>
</dbReference>
<protein>
    <submittedName>
        <fullName evidence="2">Nuclear transport factor 2 family protein</fullName>
    </submittedName>
</protein>
<dbReference type="InterPro" id="IPR037401">
    <property type="entry name" value="SnoaL-like"/>
</dbReference>
<gene>
    <name evidence="2" type="ORF">GH266_16085</name>
</gene>
<dbReference type="SUPFAM" id="SSF54427">
    <property type="entry name" value="NTF2-like"/>
    <property type="match status" value="1"/>
</dbReference>
<dbReference type="OrthoDB" id="8635217at2"/>
<evidence type="ECO:0000313" key="3">
    <source>
        <dbReference type="Proteomes" id="UP000435648"/>
    </source>
</evidence>
<dbReference type="KEGG" id="siw:GH266_16085"/>
<proteinExistence type="predicted"/>
<dbReference type="AlphaFoldDB" id="A0A857CAH6"/>
<dbReference type="EMBL" id="CP046908">
    <property type="protein sequence ID" value="QGZ35875.1"/>
    <property type="molecule type" value="Genomic_DNA"/>
</dbReference>
<evidence type="ECO:0000313" key="2">
    <source>
        <dbReference type="EMBL" id="QGZ35875.1"/>
    </source>
</evidence>
<feature type="domain" description="SnoaL-like" evidence="1">
    <location>
        <begin position="16"/>
        <end position="116"/>
    </location>
</feature>
<accession>A0A857CAH6</accession>
<name>A0A857CAH6_9HYPH</name>
<dbReference type="Gene3D" id="3.10.450.50">
    <property type="match status" value="1"/>
</dbReference>
<sequence>MTATADLASARTAALDYLSAMEDRRLDDARRHVGPGVSMIFPGGRTFASVEEIAASSGGRYAEVRKTVERSESWHAGTRIAVLVTGTLYGRWADGEAFDGIRFADRFEFENGRIVRQEVWNDAGERRLARAGIGETAGAGAAR</sequence>
<organism evidence="2 3">
    <name type="scientific">Stappia indica</name>
    <dbReference type="NCBI Taxonomy" id="538381"/>
    <lineage>
        <taxon>Bacteria</taxon>
        <taxon>Pseudomonadati</taxon>
        <taxon>Pseudomonadota</taxon>
        <taxon>Alphaproteobacteria</taxon>
        <taxon>Hyphomicrobiales</taxon>
        <taxon>Stappiaceae</taxon>
        <taxon>Stappia</taxon>
    </lineage>
</organism>
<reference evidence="2 3" key="1">
    <citation type="submission" date="2019-12" db="EMBL/GenBank/DDBJ databases">
        <title>The genome of Stappia indica PHM037.</title>
        <authorList>
            <person name="Kacar D."/>
            <person name="Galan B."/>
            <person name="Canedo L."/>
            <person name="Rodriguez P."/>
            <person name="de la Calle F."/>
            <person name="Garcia J.L."/>
        </authorList>
    </citation>
    <scope>NUCLEOTIDE SEQUENCE [LARGE SCALE GENOMIC DNA]</scope>
    <source>
        <strain evidence="2 3">PHM037</strain>
    </source>
</reference>
<dbReference type="InterPro" id="IPR032710">
    <property type="entry name" value="NTF2-like_dom_sf"/>
</dbReference>
<evidence type="ECO:0000259" key="1">
    <source>
        <dbReference type="Pfam" id="PF12680"/>
    </source>
</evidence>